<gene>
    <name evidence="5" type="primary">rplT</name>
    <name evidence="7" type="ORF">A3C58_02260</name>
</gene>
<dbReference type="AlphaFoldDB" id="A0A1G2HZC5"/>
<keyword evidence="5 6" id="KW-0694">RNA-binding</keyword>
<comment type="caution">
    <text evidence="7">The sequence shown here is derived from an EMBL/GenBank/DDBJ whole genome shotgun (WGS) entry which is preliminary data.</text>
</comment>
<sequence length="127" mass="15233">MTRIKKGKTARKHRKHLLKQAKGFKYGRKSKYKLAKDALRHAWTYSYRDRKVKKRDFRQLWQLQINAACRALGINYSRFINGLKKKNIEIDRKILSQLIVKNPEVFKKIVEEVLIYNNSKKDEKEAK</sequence>
<dbReference type="InterPro" id="IPR005813">
    <property type="entry name" value="Ribosomal_bL20"/>
</dbReference>
<dbReference type="GO" id="GO:0003735">
    <property type="term" value="F:structural constituent of ribosome"/>
    <property type="evidence" value="ECO:0007669"/>
    <property type="project" value="InterPro"/>
</dbReference>
<dbReference type="FunFam" id="1.10.1900.20:FF:000001">
    <property type="entry name" value="50S ribosomal protein L20"/>
    <property type="match status" value="1"/>
</dbReference>
<organism evidence="7 8">
    <name type="scientific">Candidatus Staskawiczbacteria bacterium RIFCSPHIGHO2_02_FULL_34_10</name>
    <dbReference type="NCBI Taxonomy" id="1802205"/>
    <lineage>
        <taxon>Bacteria</taxon>
        <taxon>Candidatus Staskawicziibacteriota</taxon>
    </lineage>
</organism>
<keyword evidence="5 6" id="KW-0699">rRNA-binding</keyword>
<dbReference type="HAMAP" id="MF_00382">
    <property type="entry name" value="Ribosomal_bL20"/>
    <property type="match status" value="1"/>
</dbReference>
<dbReference type="PANTHER" id="PTHR10986">
    <property type="entry name" value="39S RIBOSOMAL PROTEIN L20"/>
    <property type="match status" value="1"/>
</dbReference>
<dbReference type="CDD" id="cd07026">
    <property type="entry name" value="Ribosomal_L20"/>
    <property type="match status" value="1"/>
</dbReference>
<name>A0A1G2HZC5_9BACT</name>
<protein>
    <recommendedName>
        <fullName evidence="4 5">Large ribosomal subunit protein bL20</fullName>
    </recommendedName>
</protein>
<comment type="function">
    <text evidence="5 6">Binds directly to 23S ribosomal RNA and is necessary for the in vitro assembly process of the 50S ribosomal subunit. It is not involved in the protein synthesizing functions of that subunit.</text>
</comment>
<dbReference type="GO" id="GO:0000027">
    <property type="term" value="P:ribosomal large subunit assembly"/>
    <property type="evidence" value="ECO:0007669"/>
    <property type="project" value="UniProtKB-UniRule"/>
</dbReference>
<evidence type="ECO:0000256" key="5">
    <source>
        <dbReference type="HAMAP-Rule" id="MF_00382"/>
    </source>
</evidence>
<dbReference type="SUPFAM" id="SSF74731">
    <property type="entry name" value="Ribosomal protein L20"/>
    <property type="match status" value="1"/>
</dbReference>
<comment type="similarity">
    <text evidence="1 5 6">Belongs to the bacterial ribosomal protein bL20 family.</text>
</comment>
<evidence type="ECO:0000313" key="7">
    <source>
        <dbReference type="EMBL" id="OGZ67550.1"/>
    </source>
</evidence>
<evidence type="ECO:0000256" key="3">
    <source>
        <dbReference type="ARBA" id="ARBA00023274"/>
    </source>
</evidence>
<dbReference type="Pfam" id="PF00453">
    <property type="entry name" value="Ribosomal_L20"/>
    <property type="match status" value="1"/>
</dbReference>
<dbReference type="InterPro" id="IPR035566">
    <property type="entry name" value="Ribosomal_protein_bL20_C"/>
</dbReference>
<evidence type="ECO:0000256" key="2">
    <source>
        <dbReference type="ARBA" id="ARBA00022980"/>
    </source>
</evidence>
<keyword evidence="2 5" id="KW-0689">Ribosomal protein</keyword>
<dbReference type="Gene3D" id="1.10.1900.20">
    <property type="entry name" value="Ribosomal protein L20"/>
    <property type="match status" value="1"/>
</dbReference>
<dbReference type="NCBIfam" id="TIGR01032">
    <property type="entry name" value="rplT_bact"/>
    <property type="match status" value="1"/>
</dbReference>
<evidence type="ECO:0000256" key="4">
    <source>
        <dbReference type="ARBA" id="ARBA00035172"/>
    </source>
</evidence>
<dbReference type="GO" id="GO:0006412">
    <property type="term" value="P:translation"/>
    <property type="evidence" value="ECO:0007669"/>
    <property type="project" value="InterPro"/>
</dbReference>
<evidence type="ECO:0000313" key="8">
    <source>
        <dbReference type="Proteomes" id="UP000178380"/>
    </source>
</evidence>
<accession>A0A1G2HZC5</accession>
<keyword evidence="3 5" id="KW-0687">Ribonucleoprotein</keyword>
<evidence type="ECO:0000256" key="6">
    <source>
        <dbReference type="RuleBase" id="RU000560"/>
    </source>
</evidence>
<dbReference type="GO" id="GO:1990904">
    <property type="term" value="C:ribonucleoprotein complex"/>
    <property type="evidence" value="ECO:0007669"/>
    <property type="project" value="UniProtKB-KW"/>
</dbReference>
<dbReference type="EMBL" id="MHOR01000007">
    <property type="protein sequence ID" value="OGZ67550.1"/>
    <property type="molecule type" value="Genomic_DNA"/>
</dbReference>
<dbReference type="PRINTS" id="PR00062">
    <property type="entry name" value="RIBOSOMALL20"/>
</dbReference>
<dbReference type="GO" id="GO:0019843">
    <property type="term" value="F:rRNA binding"/>
    <property type="evidence" value="ECO:0007669"/>
    <property type="project" value="UniProtKB-UniRule"/>
</dbReference>
<dbReference type="STRING" id="1802205.A3C58_02260"/>
<dbReference type="Proteomes" id="UP000178380">
    <property type="component" value="Unassembled WGS sequence"/>
</dbReference>
<reference evidence="7 8" key="1">
    <citation type="journal article" date="2016" name="Nat. Commun.">
        <title>Thousands of microbial genomes shed light on interconnected biogeochemical processes in an aquifer system.</title>
        <authorList>
            <person name="Anantharaman K."/>
            <person name="Brown C.T."/>
            <person name="Hug L.A."/>
            <person name="Sharon I."/>
            <person name="Castelle C.J."/>
            <person name="Probst A.J."/>
            <person name="Thomas B.C."/>
            <person name="Singh A."/>
            <person name="Wilkins M.J."/>
            <person name="Karaoz U."/>
            <person name="Brodie E.L."/>
            <person name="Williams K.H."/>
            <person name="Hubbard S.S."/>
            <person name="Banfield J.F."/>
        </authorList>
    </citation>
    <scope>NUCLEOTIDE SEQUENCE [LARGE SCALE GENOMIC DNA]</scope>
</reference>
<evidence type="ECO:0000256" key="1">
    <source>
        <dbReference type="ARBA" id="ARBA00007698"/>
    </source>
</evidence>
<proteinExistence type="inferred from homology"/>
<dbReference type="Gene3D" id="6.10.160.10">
    <property type="match status" value="1"/>
</dbReference>
<dbReference type="GO" id="GO:0005840">
    <property type="term" value="C:ribosome"/>
    <property type="evidence" value="ECO:0007669"/>
    <property type="project" value="UniProtKB-KW"/>
</dbReference>